<keyword evidence="15" id="KW-0175">Coiled coil</keyword>
<dbReference type="STRING" id="868864.Dester_1248"/>
<protein>
    <recommendedName>
        <fullName evidence="13">ATP synthase subunit b</fullName>
    </recommendedName>
    <alternativeName>
        <fullName evidence="13">ATP synthase F(0) sector subunit b</fullName>
    </alternativeName>
    <alternativeName>
        <fullName evidence="13">ATPase subunit I</fullName>
    </alternativeName>
    <alternativeName>
        <fullName evidence="13">F-type ATPase subunit b</fullName>
        <shortName evidence="13">F-ATPase subunit b</shortName>
    </alternativeName>
</protein>
<comment type="subcellular location">
    <subcellularLocation>
        <location evidence="13">Cell membrane</location>
        <topology evidence="13">Single-pass membrane protein</topology>
    </subcellularLocation>
    <subcellularLocation>
        <location evidence="12">Endomembrane system</location>
        <topology evidence="12">Single-pass membrane protein</topology>
    </subcellularLocation>
</comment>
<evidence type="ECO:0000256" key="9">
    <source>
        <dbReference type="ARBA" id="ARBA00023310"/>
    </source>
</evidence>
<reference evidence="16 17" key="1">
    <citation type="journal article" date="2011" name="Stand. Genomic Sci.">
        <title>Complete genome sequence of the thermophilic sulfur-reducer Desulfurobacterium thermolithotrophum type strain (BSA(T)) from a deep-sea hydrothermal vent.</title>
        <authorList>
            <person name="Goker M."/>
            <person name="Daligault H."/>
            <person name="Mwirichia R."/>
            <person name="Lapidus A."/>
            <person name="Lucas S."/>
            <person name="Deshpande S."/>
            <person name="Pagani I."/>
            <person name="Tapia R."/>
            <person name="Cheng J.F."/>
            <person name="Goodwin L."/>
            <person name="Pitluck S."/>
            <person name="Liolios K."/>
            <person name="Ivanova N."/>
            <person name="Mavromatis K."/>
            <person name="Mikhailova N."/>
            <person name="Pati A."/>
            <person name="Chen A."/>
            <person name="Palaniappan K."/>
            <person name="Han C."/>
            <person name="Land M."/>
            <person name="Hauser L."/>
            <person name="Pan C."/>
            <person name="Brambilla E.M."/>
            <person name="Rohde M."/>
            <person name="Spring S."/>
            <person name="Sikorski J."/>
            <person name="Wirth R."/>
            <person name="Detter J.C."/>
            <person name="Woyke T."/>
            <person name="Bristow J."/>
            <person name="Eisen J.A."/>
            <person name="Markowitz V."/>
            <person name="Hugenholtz P."/>
            <person name="Kyrpides N.C."/>
            <person name="Klenk H.P."/>
        </authorList>
    </citation>
    <scope>NUCLEOTIDE SEQUENCE [LARGE SCALE GENOMIC DNA]</scope>
    <source>
        <strain evidence="17">DSM 11699 / BSA</strain>
    </source>
</reference>
<evidence type="ECO:0000313" key="16">
    <source>
        <dbReference type="EMBL" id="ADY73884.1"/>
    </source>
</evidence>
<evidence type="ECO:0000256" key="2">
    <source>
        <dbReference type="ARBA" id="ARBA00022448"/>
    </source>
</evidence>
<dbReference type="Pfam" id="PF00430">
    <property type="entry name" value="ATP-synt_B"/>
    <property type="match status" value="1"/>
</dbReference>
<keyword evidence="17" id="KW-1185">Reference proteome</keyword>
<dbReference type="OrthoDB" id="14747at2"/>
<comment type="function">
    <text evidence="11">Component of the F(0) channel, it forms part of the peripheral stalk, linking F(1) to F(0). The b'-subunit is a diverged and duplicated form of b found in plants and photosynthetic bacteria.</text>
</comment>
<evidence type="ECO:0000256" key="5">
    <source>
        <dbReference type="ARBA" id="ARBA00022781"/>
    </source>
</evidence>
<dbReference type="RefSeq" id="WP_013638835.1">
    <property type="nucleotide sequence ID" value="NC_015185.1"/>
</dbReference>
<evidence type="ECO:0000256" key="13">
    <source>
        <dbReference type="HAMAP-Rule" id="MF_01398"/>
    </source>
</evidence>
<evidence type="ECO:0000256" key="12">
    <source>
        <dbReference type="ARBA" id="ARBA00037847"/>
    </source>
</evidence>
<evidence type="ECO:0000313" key="17">
    <source>
        <dbReference type="Proteomes" id="UP000007102"/>
    </source>
</evidence>
<keyword evidence="2 13" id="KW-0813">Transport</keyword>
<dbReference type="AlphaFoldDB" id="F0S0T1"/>
<dbReference type="GO" id="GO:0046961">
    <property type="term" value="F:proton-transporting ATPase activity, rotational mechanism"/>
    <property type="evidence" value="ECO:0007669"/>
    <property type="project" value="TreeGrafter"/>
</dbReference>
<dbReference type="GO" id="GO:0046933">
    <property type="term" value="F:proton-transporting ATP synthase activity, rotational mechanism"/>
    <property type="evidence" value="ECO:0007669"/>
    <property type="project" value="UniProtKB-UniRule"/>
</dbReference>
<dbReference type="GO" id="GO:0045259">
    <property type="term" value="C:proton-transporting ATP synthase complex"/>
    <property type="evidence" value="ECO:0007669"/>
    <property type="project" value="UniProtKB-KW"/>
</dbReference>
<evidence type="ECO:0000256" key="15">
    <source>
        <dbReference type="SAM" id="Coils"/>
    </source>
</evidence>
<gene>
    <name evidence="13" type="primary">atpF</name>
    <name evidence="16" type="ordered locus">Dester_1248</name>
</gene>
<evidence type="ECO:0000256" key="8">
    <source>
        <dbReference type="ARBA" id="ARBA00023136"/>
    </source>
</evidence>
<dbReference type="InterPro" id="IPR050059">
    <property type="entry name" value="ATP_synthase_B_chain"/>
</dbReference>
<dbReference type="CDD" id="cd06503">
    <property type="entry name" value="ATP-synt_Fo_b"/>
    <property type="match status" value="1"/>
</dbReference>
<keyword evidence="9 13" id="KW-0066">ATP synthesis</keyword>
<dbReference type="InParanoid" id="F0S0T1"/>
<name>F0S0T1_DESTD</name>
<feature type="transmembrane region" description="Helical" evidence="13">
    <location>
        <begin position="12"/>
        <end position="31"/>
    </location>
</feature>
<dbReference type="PANTHER" id="PTHR33445">
    <property type="entry name" value="ATP SYNTHASE SUBUNIT B', CHLOROPLASTIC"/>
    <property type="match status" value="1"/>
</dbReference>
<evidence type="ECO:0000256" key="4">
    <source>
        <dbReference type="ARBA" id="ARBA00022692"/>
    </source>
</evidence>
<keyword evidence="8 13" id="KW-0472">Membrane</keyword>
<evidence type="ECO:0000256" key="11">
    <source>
        <dbReference type="ARBA" id="ARBA00025614"/>
    </source>
</evidence>
<keyword evidence="4 13" id="KW-0812">Transmembrane</keyword>
<reference evidence="17" key="2">
    <citation type="submission" date="2011-02" db="EMBL/GenBank/DDBJ databases">
        <title>The complete genome of Desulfurobacterium thermolithotrophum DSM 11699.</title>
        <authorList>
            <consortium name="US DOE Joint Genome Institute (JGI-PGF)"/>
            <person name="Lucas S."/>
            <person name="Copeland A."/>
            <person name="Lapidus A."/>
            <person name="Bruce D."/>
            <person name="Goodwin L."/>
            <person name="Pitluck S."/>
            <person name="Kyrpides N."/>
            <person name="Mavromatis K."/>
            <person name="Pagani I."/>
            <person name="Ivanova N."/>
            <person name="Mikhailova N."/>
            <person name="Daligault H."/>
            <person name="Detter J.C."/>
            <person name="Tapia R."/>
            <person name="Han C."/>
            <person name="Land M."/>
            <person name="Hauser L."/>
            <person name="Markowitz V."/>
            <person name="Cheng J.-F."/>
            <person name="Hugenholtz P."/>
            <person name="Woyke T."/>
            <person name="Wu D."/>
            <person name="Spring S."/>
            <person name="Brambilla E."/>
            <person name="Klenk H.-P."/>
            <person name="Eisen J.A."/>
        </authorList>
    </citation>
    <scope>NUCLEOTIDE SEQUENCE [LARGE SCALE GENOMIC DNA]</scope>
    <source>
        <strain evidence="17">DSM 11699 / BSA</strain>
    </source>
</reference>
<proteinExistence type="inferred from homology"/>
<evidence type="ECO:0000256" key="3">
    <source>
        <dbReference type="ARBA" id="ARBA00022547"/>
    </source>
</evidence>
<keyword evidence="7 13" id="KW-0406">Ion transport</keyword>
<sequence>MEGSLVAIDWTLVVQAVNFLIFMVLINKFLFQPLLNLMEEREKELEVHHSEVEALRAKAEALLKEVDQVLNEAKVKAKTFVEEAVKEAKKERDKILKEAHEKATAKIENSKKEIWGAFETERQKLESEAEKIAEEIVRKILGKKAA</sequence>
<evidence type="ECO:0000256" key="6">
    <source>
        <dbReference type="ARBA" id="ARBA00022989"/>
    </source>
</evidence>
<evidence type="ECO:0000256" key="1">
    <source>
        <dbReference type="ARBA" id="ARBA00005513"/>
    </source>
</evidence>
<dbReference type="HOGENOM" id="CLU_079215_9_2_0"/>
<dbReference type="HAMAP" id="MF_01398">
    <property type="entry name" value="ATP_synth_b_bprime"/>
    <property type="match status" value="1"/>
</dbReference>
<accession>F0S0T1</accession>
<evidence type="ECO:0000256" key="10">
    <source>
        <dbReference type="ARBA" id="ARBA00025198"/>
    </source>
</evidence>
<evidence type="ECO:0000256" key="14">
    <source>
        <dbReference type="RuleBase" id="RU003848"/>
    </source>
</evidence>
<organism evidence="16 17">
    <name type="scientific">Desulfurobacterium thermolithotrophum (strain DSM 11699 / BSA)</name>
    <dbReference type="NCBI Taxonomy" id="868864"/>
    <lineage>
        <taxon>Bacteria</taxon>
        <taxon>Pseudomonadati</taxon>
        <taxon>Aquificota</taxon>
        <taxon>Aquificia</taxon>
        <taxon>Desulfurobacteriales</taxon>
        <taxon>Desulfurobacteriaceae</taxon>
        <taxon>Desulfurobacterium</taxon>
    </lineage>
</organism>
<keyword evidence="5 13" id="KW-0375">Hydrogen ion transport</keyword>
<dbReference type="InterPro" id="IPR002146">
    <property type="entry name" value="ATP_synth_b/b'su_bac/chlpt"/>
</dbReference>
<keyword evidence="3 13" id="KW-0138">CF(0)</keyword>
<dbReference type="PANTHER" id="PTHR33445:SF2">
    <property type="entry name" value="ATP SYNTHASE SUBUNIT B', CHLOROPLASTIC"/>
    <property type="match status" value="1"/>
</dbReference>
<comment type="similarity">
    <text evidence="1 13 14">Belongs to the ATPase B chain family.</text>
</comment>
<dbReference type="Proteomes" id="UP000007102">
    <property type="component" value="Chromosome"/>
</dbReference>
<dbReference type="EMBL" id="CP002543">
    <property type="protein sequence ID" value="ADY73884.1"/>
    <property type="molecule type" value="Genomic_DNA"/>
</dbReference>
<dbReference type="GO" id="GO:0012505">
    <property type="term" value="C:endomembrane system"/>
    <property type="evidence" value="ECO:0007669"/>
    <property type="project" value="UniProtKB-SubCell"/>
</dbReference>
<dbReference type="eggNOG" id="COG0711">
    <property type="taxonomic scope" value="Bacteria"/>
</dbReference>
<keyword evidence="6 13" id="KW-1133">Transmembrane helix</keyword>
<feature type="coiled-coil region" evidence="15">
    <location>
        <begin position="38"/>
        <end position="98"/>
    </location>
</feature>
<evidence type="ECO:0000256" key="7">
    <source>
        <dbReference type="ARBA" id="ARBA00023065"/>
    </source>
</evidence>
<comment type="function">
    <text evidence="10 13">F(1)F(0) ATP synthase produces ATP from ADP in the presence of a proton or sodium gradient. F-type ATPases consist of two structural domains, F(1) containing the extramembraneous catalytic core and F(0) containing the membrane proton channel, linked together by a central stalk and a peripheral stalk. During catalysis, ATP synthesis in the catalytic domain of F(1) is coupled via a rotary mechanism of the central stalk subunits to proton translocation.</text>
</comment>
<keyword evidence="13" id="KW-1003">Cell membrane</keyword>
<dbReference type="GO" id="GO:0005886">
    <property type="term" value="C:plasma membrane"/>
    <property type="evidence" value="ECO:0007669"/>
    <property type="project" value="UniProtKB-SubCell"/>
</dbReference>
<dbReference type="KEGG" id="dte:Dester_1248"/>
<comment type="subunit">
    <text evidence="13">F-type ATPases have 2 components, F(1) - the catalytic core - and F(0) - the membrane proton channel. F(1) has five subunits: alpha(3), beta(3), gamma(1), delta(1), epsilon(1). F(0) has three main subunits: a(1), b(2) and c(10-14). The alpha and beta chains form an alternating ring which encloses part of the gamma chain. F(1) is attached to F(0) by a central stalk formed by the gamma and epsilon chains, while a peripheral stalk is formed by the delta and b chains.</text>
</comment>